<evidence type="ECO:0000313" key="1">
    <source>
        <dbReference type="EMBL" id="KKK64795.1"/>
    </source>
</evidence>
<reference evidence="1" key="1">
    <citation type="journal article" date="2015" name="Nature">
        <title>Complex archaea that bridge the gap between prokaryotes and eukaryotes.</title>
        <authorList>
            <person name="Spang A."/>
            <person name="Saw J.H."/>
            <person name="Jorgensen S.L."/>
            <person name="Zaremba-Niedzwiedzka K."/>
            <person name="Martijn J."/>
            <person name="Lind A.E."/>
            <person name="van Eijk R."/>
            <person name="Schleper C."/>
            <person name="Guy L."/>
            <person name="Ettema T.J."/>
        </authorList>
    </citation>
    <scope>NUCLEOTIDE SEQUENCE</scope>
</reference>
<proteinExistence type="predicted"/>
<accession>A0A0F8XU83</accession>
<protein>
    <submittedName>
        <fullName evidence="1">Uncharacterized protein</fullName>
    </submittedName>
</protein>
<organism evidence="1">
    <name type="scientific">marine sediment metagenome</name>
    <dbReference type="NCBI Taxonomy" id="412755"/>
    <lineage>
        <taxon>unclassified sequences</taxon>
        <taxon>metagenomes</taxon>
        <taxon>ecological metagenomes</taxon>
    </lineage>
</organism>
<gene>
    <name evidence="1" type="ORF">LCGC14_2980600</name>
</gene>
<sequence length="44" mass="5307">MTEPALVELITDRRKYIETLMQVQDKQRDKVDFVLNRSQLMAWP</sequence>
<dbReference type="EMBL" id="LAZR01060861">
    <property type="protein sequence ID" value="KKK64795.1"/>
    <property type="molecule type" value="Genomic_DNA"/>
</dbReference>
<name>A0A0F8XU83_9ZZZZ</name>
<comment type="caution">
    <text evidence="1">The sequence shown here is derived from an EMBL/GenBank/DDBJ whole genome shotgun (WGS) entry which is preliminary data.</text>
</comment>
<dbReference type="AlphaFoldDB" id="A0A0F8XU83"/>